<evidence type="ECO:0000256" key="4">
    <source>
        <dbReference type="ARBA" id="ARBA00022617"/>
    </source>
</evidence>
<dbReference type="GO" id="GO:0020037">
    <property type="term" value="F:heme binding"/>
    <property type="evidence" value="ECO:0007669"/>
    <property type="project" value="InterPro"/>
</dbReference>
<dbReference type="GO" id="GO:0016020">
    <property type="term" value="C:membrane"/>
    <property type="evidence" value="ECO:0007669"/>
    <property type="project" value="UniProtKB-SubCell"/>
</dbReference>
<dbReference type="VEuPathDB" id="FungiDB:CC77DRAFT_1080529"/>
<evidence type="ECO:0000256" key="11">
    <source>
        <dbReference type="ARBA" id="ARBA00023136"/>
    </source>
</evidence>
<keyword evidence="6 12" id="KW-0479">Metal-binding</keyword>
<keyword evidence="9 12" id="KW-0408">Iron</keyword>
<dbReference type="Gene3D" id="1.10.630.10">
    <property type="entry name" value="Cytochrome P450"/>
    <property type="match status" value="1"/>
</dbReference>
<dbReference type="InterPro" id="IPR017972">
    <property type="entry name" value="Cyt_P450_CS"/>
</dbReference>
<dbReference type="AlphaFoldDB" id="A0A177D6L9"/>
<keyword evidence="7" id="KW-1133">Transmembrane helix</keyword>
<evidence type="ECO:0000256" key="9">
    <source>
        <dbReference type="ARBA" id="ARBA00023004"/>
    </source>
</evidence>
<dbReference type="InterPro" id="IPR036396">
    <property type="entry name" value="Cyt_P450_sf"/>
</dbReference>
<dbReference type="Proteomes" id="UP000077248">
    <property type="component" value="Unassembled WGS sequence"/>
</dbReference>
<comment type="similarity">
    <text evidence="3 13">Belongs to the cytochrome P450 family.</text>
</comment>
<dbReference type="PANTHER" id="PTHR24305:SF210">
    <property type="entry name" value="CYTOCHROME P450 MONOOXYGENASE ASQL-RELATED"/>
    <property type="match status" value="1"/>
</dbReference>
<keyword evidence="15" id="KW-1185">Reference proteome</keyword>
<gene>
    <name evidence="14" type="ORF">CC77DRAFT_1080529</name>
</gene>
<evidence type="ECO:0000256" key="1">
    <source>
        <dbReference type="ARBA" id="ARBA00001971"/>
    </source>
</evidence>
<protein>
    <submittedName>
        <fullName evidence="14">Putative cytochrome P450</fullName>
    </submittedName>
</protein>
<dbReference type="GO" id="GO:0004497">
    <property type="term" value="F:monooxygenase activity"/>
    <property type="evidence" value="ECO:0007669"/>
    <property type="project" value="UniProtKB-KW"/>
</dbReference>
<evidence type="ECO:0000313" key="14">
    <source>
        <dbReference type="EMBL" id="OAG15196.1"/>
    </source>
</evidence>
<evidence type="ECO:0000256" key="5">
    <source>
        <dbReference type="ARBA" id="ARBA00022692"/>
    </source>
</evidence>
<dbReference type="GeneID" id="29114918"/>
<dbReference type="SUPFAM" id="SSF48264">
    <property type="entry name" value="Cytochrome P450"/>
    <property type="match status" value="1"/>
</dbReference>
<name>A0A177D6L9_ALTAL</name>
<keyword evidence="4 12" id="KW-0349">Heme</keyword>
<dbReference type="PANTHER" id="PTHR24305">
    <property type="entry name" value="CYTOCHROME P450"/>
    <property type="match status" value="1"/>
</dbReference>
<evidence type="ECO:0000256" key="7">
    <source>
        <dbReference type="ARBA" id="ARBA00022989"/>
    </source>
</evidence>
<keyword evidence="10 13" id="KW-0503">Monooxygenase</keyword>
<accession>A0A177D6L9</accession>
<organism evidence="14 15">
    <name type="scientific">Alternaria alternata</name>
    <name type="common">Alternaria rot fungus</name>
    <name type="synonym">Torula alternata</name>
    <dbReference type="NCBI Taxonomy" id="5599"/>
    <lineage>
        <taxon>Eukaryota</taxon>
        <taxon>Fungi</taxon>
        <taxon>Dikarya</taxon>
        <taxon>Ascomycota</taxon>
        <taxon>Pezizomycotina</taxon>
        <taxon>Dothideomycetes</taxon>
        <taxon>Pleosporomycetidae</taxon>
        <taxon>Pleosporales</taxon>
        <taxon>Pleosporineae</taxon>
        <taxon>Pleosporaceae</taxon>
        <taxon>Alternaria</taxon>
        <taxon>Alternaria sect. Alternaria</taxon>
        <taxon>Alternaria alternata complex</taxon>
    </lineage>
</organism>
<comment type="cofactor">
    <cofactor evidence="1 12">
        <name>heme</name>
        <dbReference type="ChEBI" id="CHEBI:30413"/>
    </cofactor>
</comment>
<evidence type="ECO:0000256" key="8">
    <source>
        <dbReference type="ARBA" id="ARBA00023002"/>
    </source>
</evidence>
<dbReference type="PROSITE" id="PS00086">
    <property type="entry name" value="CYTOCHROME_P450"/>
    <property type="match status" value="1"/>
</dbReference>
<reference evidence="14 15" key="1">
    <citation type="submission" date="2016-05" db="EMBL/GenBank/DDBJ databases">
        <title>Comparative analysis of secretome profiles of manganese(II)-oxidizing ascomycete fungi.</title>
        <authorList>
            <consortium name="DOE Joint Genome Institute"/>
            <person name="Zeiner C.A."/>
            <person name="Purvine S.O."/>
            <person name="Zink E.M."/>
            <person name="Wu S."/>
            <person name="Pasa-Tolic L."/>
            <person name="Chaput D.L."/>
            <person name="Haridas S."/>
            <person name="Grigoriev I.V."/>
            <person name="Santelli C.M."/>
            <person name="Hansel C.M."/>
        </authorList>
    </citation>
    <scope>NUCLEOTIDE SEQUENCE [LARGE SCALE GENOMIC DNA]</scope>
    <source>
        <strain evidence="14 15">SRC1lrK2f</strain>
    </source>
</reference>
<evidence type="ECO:0000256" key="3">
    <source>
        <dbReference type="ARBA" id="ARBA00010617"/>
    </source>
</evidence>
<dbReference type="KEGG" id="aalt:CC77DRAFT_1080529"/>
<evidence type="ECO:0000313" key="15">
    <source>
        <dbReference type="Proteomes" id="UP000077248"/>
    </source>
</evidence>
<dbReference type="GO" id="GO:0005506">
    <property type="term" value="F:iron ion binding"/>
    <property type="evidence" value="ECO:0007669"/>
    <property type="project" value="InterPro"/>
</dbReference>
<dbReference type="FunFam" id="1.10.630.10:FF:000158">
    <property type="entry name" value="Cytochrome P450, putative (Eurofung)"/>
    <property type="match status" value="1"/>
</dbReference>
<dbReference type="CDD" id="cd11058">
    <property type="entry name" value="CYP60B-like"/>
    <property type="match status" value="1"/>
</dbReference>
<dbReference type="EMBL" id="KV441495">
    <property type="protein sequence ID" value="OAG15196.1"/>
    <property type="molecule type" value="Genomic_DNA"/>
</dbReference>
<evidence type="ECO:0000256" key="2">
    <source>
        <dbReference type="ARBA" id="ARBA00004370"/>
    </source>
</evidence>
<evidence type="ECO:0000256" key="13">
    <source>
        <dbReference type="RuleBase" id="RU000461"/>
    </source>
</evidence>
<feature type="binding site" description="axial binding residue" evidence="12">
    <location>
        <position position="456"/>
    </location>
    <ligand>
        <name>heme</name>
        <dbReference type="ChEBI" id="CHEBI:30413"/>
    </ligand>
    <ligandPart>
        <name>Fe</name>
        <dbReference type="ChEBI" id="CHEBI:18248"/>
    </ligandPart>
</feature>
<dbReference type="OMA" id="WFEMLAF"/>
<comment type="subcellular location">
    <subcellularLocation>
        <location evidence="2">Membrane</location>
    </subcellularLocation>
</comment>
<dbReference type="GO" id="GO:0016705">
    <property type="term" value="F:oxidoreductase activity, acting on paired donors, with incorporation or reduction of molecular oxygen"/>
    <property type="evidence" value="ECO:0007669"/>
    <property type="project" value="InterPro"/>
</dbReference>
<dbReference type="PRINTS" id="PR00385">
    <property type="entry name" value="P450"/>
</dbReference>
<proteinExistence type="inferred from homology"/>
<dbReference type="PRINTS" id="PR00463">
    <property type="entry name" value="EP450I"/>
</dbReference>
<keyword evidence="11" id="KW-0472">Membrane</keyword>
<dbReference type="InterPro" id="IPR050121">
    <property type="entry name" value="Cytochrome_P450_monoxygenase"/>
</dbReference>
<dbReference type="InterPro" id="IPR002401">
    <property type="entry name" value="Cyt_P450_E_grp-I"/>
</dbReference>
<evidence type="ECO:0000256" key="12">
    <source>
        <dbReference type="PIRSR" id="PIRSR602401-1"/>
    </source>
</evidence>
<dbReference type="Pfam" id="PF00067">
    <property type="entry name" value="p450"/>
    <property type="match status" value="1"/>
</dbReference>
<dbReference type="InterPro" id="IPR001128">
    <property type="entry name" value="Cyt_P450"/>
</dbReference>
<sequence length="516" mass="58961">MWLCIRLGNIAIRHRYLGLPLPCCGNGTDVYSVKRHFDLGYIVSQLVYNIFFHPLAQFPGPFLARSTLLWRMYHSMRGHFHLVVQKQHERYGSVFRVSPNELSFSSFRSWKDIYGHATSGKPILIKSEFYDMYGAAFESLCIGSERDPTNHSRMKKSLSAAFSTKALAEQENIIQRCVDQFVSRIGTDGASEQGLDMTKWFEMISFDILGEMAFGESFGCVENGRSSAWSDMIVQHLFYITVLDNLRRIPLCAALGKILLPRMTVEVRDRHAKYSREKVARRLNSESDRHDFLTNISEKVKAGELSQEEMTAHASTLIIAGGETIATFFAGVTYFLLKNPEAYQKLRDEIRTNFTSVDSITATLAMQLPYLQAVISEGLRVYQPGSQGFPRLSPGAIIDGHWVPKGTEVYTSAWTVLHDEKNFHEPYTFKPERWLDTGCSDNLSASQPFSLGPRACLGKNFAYFEMSLILAKMHFQCDLELVDPSLDWLEDSYLHVMWWKPALYIRFKTAKLEYRV</sequence>
<dbReference type="RefSeq" id="XP_018380617.1">
    <property type="nucleotide sequence ID" value="XM_018529324.1"/>
</dbReference>
<evidence type="ECO:0000256" key="6">
    <source>
        <dbReference type="ARBA" id="ARBA00022723"/>
    </source>
</evidence>
<evidence type="ECO:0000256" key="10">
    <source>
        <dbReference type="ARBA" id="ARBA00023033"/>
    </source>
</evidence>
<keyword evidence="8 13" id="KW-0560">Oxidoreductase</keyword>
<keyword evidence="5" id="KW-0812">Transmembrane</keyword>